<sequence length="48" mass="5764">MLYVQFPRIYLCLCLYLRLSLFLEMYSVPCQIRCMSHFITSVTARNLI</sequence>
<reference evidence="1" key="2">
    <citation type="journal article" date="2015" name="Fish Shellfish Immunol.">
        <title>Early steps in the European eel (Anguilla anguilla)-Vibrio vulnificus interaction in the gills: Role of the RtxA13 toxin.</title>
        <authorList>
            <person name="Callol A."/>
            <person name="Pajuelo D."/>
            <person name="Ebbesson L."/>
            <person name="Teles M."/>
            <person name="MacKenzie S."/>
            <person name="Amaro C."/>
        </authorList>
    </citation>
    <scope>NUCLEOTIDE SEQUENCE</scope>
</reference>
<accession>A0A0E9U6M0</accession>
<proteinExistence type="predicted"/>
<organism evidence="1">
    <name type="scientific">Anguilla anguilla</name>
    <name type="common">European freshwater eel</name>
    <name type="synonym">Muraena anguilla</name>
    <dbReference type="NCBI Taxonomy" id="7936"/>
    <lineage>
        <taxon>Eukaryota</taxon>
        <taxon>Metazoa</taxon>
        <taxon>Chordata</taxon>
        <taxon>Craniata</taxon>
        <taxon>Vertebrata</taxon>
        <taxon>Euteleostomi</taxon>
        <taxon>Actinopterygii</taxon>
        <taxon>Neopterygii</taxon>
        <taxon>Teleostei</taxon>
        <taxon>Anguilliformes</taxon>
        <taxon>Anguillidae</taxon>
        <taxon>Anguilla</taxon>
    </lineage>
</organism>
<reference evidence="1" key="1">
    <citation type="submission" date="2014-11" db="EMBL/GenBank/DDBJ databases">
        <authorList>
            <person name="Amaro Gonzalez C."/>
        </authorList>
    </citation>
    <scope>NUCLEOTIDE SEQUENCE</scope>
</reference>
<dbReference type="EMBL" id="GBXM01047959">
    <property type="protein sequence ID" value="JAH60618.1"/>
    <property type="molecule type" value="Transcribed_RNA"/>
</dbReference>
<protein>
    <submittedName>
        <fullName evidence="1">Uncharacterized protein</fullName>
    </submittedName>
</protein>
<name>A0A0E9U6M0_ANGAN</name>
<evidence type="ECO:0000313" key="1">
    <source>
        <dbReference type="EMBL" id="JAH60618.1"/>
    </source>
</evidence>
<dbReference type="AlphaFoldDB" id="A0A0E9U6M0"/>